<comment type="caution">
    <text evidence="1">The sequence shown here is derived from an EMBL/GenBank/DDBJ whole genome shotgun (WGS) entry which is preliminary data.</text>
</comment>
<sequence>MAPSSSCVLLRVLALTSVLLTAVYVIDMQSTTKLTSACDMTWSWPVYSLVTWRAVPSHPKYQLYRVDMKSARESLAGVPVLFVPGHMGSYTQARSLSRHLWDTNETGFDLFALDFGEEPTALNGKYITEQATFVNDVVRGILREYKRREKKVSNSKRVLPTSVIFVAHSMGGIVARTAAILPNYKKQSIQHVIALGVPYEMPAFSFDTEINAVYDRMHLKSGKEDDVVYVSIAGGHKDTLVETSWTNLNSVALSSRSFVVLASAIPTVKTSVDHFALLWCHQLLKVVAKSLHRVIDVETRTLVKSPSVRLAIVQQVLLAGSDAPGDGDIPTALNISMHQEYVQIGYHPEEYAGYALLLPQYGTKFLRSNLTTVIVMMYALALHIFYAQVAHWQSSFNQQSASCPDHLSNEKFPSFTSMLNPSAHVPALFKKGLGVFSSDQSTLYTGKMMTAVATGFTLAMVVGFKFVGYHTFLTSAITIAELIILYAYALGLLYTLSKFFSFLQCYILSPIVSCLAKVTGRLQLRGWMLIFIVHGIAQLVGHVTSTLSVNFSRILGLLVLVSFLIFVLKLVSLCGGNCYGNFDHQRMNRSLFAVLCLSIFPWIGKIVYMAGIVRLPPSKLSNELLLEGGSYVVMLNVFTYLITLSHVWMIPRPPTAFFGASEGYEETFVNGASNVTITAENCPKCFYEDAGPGAVLVEYHDQTTRRMKAGKGGEFVYVGPTFRVVSCDCVYRLEISRDFCAFCTRSCRLCGGGNANYEEAAKYKEFLQKIQVDVAMHALVPITFQLCAALQVTYGISRAHLSFYLTPACVLALIIYHVGLRHPLEVRHMKSKQRKKATRKRKCSRKSKKNKSSGTSTDGSSTARQASSIKASKDKETKRT</sequence>
<keyword evidence="2" id="KW-1185">Reference proteome</keyword>
<evidence type="ECO:0000313" key="2">
    <source>
        <dbReference type="Proteomes" id="UP001163321"/>
    </source>
</evidence>
<evidence type="ECO:0000313" key="1">
    <source>
        <dbReference type="EMBL" id="KAI9922613.1"/>
    </source>
</evidence>
<protein>
    <submittedName>
        <fullName evidence="1">Uncharacterized protein</fullName>
    </submittedName>
</protein>
<organism evidence="1 2">
    <name type="scientific">Peronosclerospora sorghi</name>
    <dbReference type="NCBI Taxonomy" id="230839"/>
    <lineage>
        <taxon>Eukaryota</taxon>
        <taxon>Sar</taxon>
        <taxon>Stramenopiles</taxon>
        <taxon>Oomycota</taxon>
        <taxon>Peronosporomycetes</taxon>
        <taxon>Peronosporales</taxon>
        <taxon>Peronosporaceae</taxon>
        <taxon>Peronosclerospora</taxon>
    </lineage>
</organism>
<dbReference type="Proteomes" id="UP001163321">
    <property type="component" value="Chromosome 1"/>
</dbReference>
<name>A0ACC0WUL0_9STRA</name>
<gene>
    <name evidence="1" type="ORF">PsorP6_000402</name>
</gene>
<accession>A0ACC0WUL0</accession>
<proteinExistence type="predicted"/>
<reference evidence="1 2" key="1">
    <citation type="journal article" date="2022" name="bioRxiv">
        <title>The genome of the oomycete Peronosclerospora sorghi, a cosmopolitan pathogen of maize and sorghum, is inflated with dispersed pseudogenes.</title>
        <authorList>
            <person name="Fletcher K."/>
            <person name="Martin F."/>
            <person name="Isakeit T."/>
            <person name="Cavanaugh K."/>
            <person name="Magill C."/>
            <person name="Michelmore R."/>
        </authorList>
    </citation>
    <scope>NUCLEOTIDE SEQUENCE [LARGE SCALE GENOMIC DNA]</scope>
    <source>
        <strain evidence="1">P6</strain>
    </source>
</reference>
<dbReference type="EMBL" id="CM047580">
    <property type="protein sequence ID" value="KAI9922613.1"/>
    <property type="molecule type" value="Genomic_DNA"/>
</dbReference>